<comment type="cofactor">
    <cofactor evidence="11">
        <name>Zn(2+)</name>
        <dbReference type="ChEBI" id="CHEBI:29105"/>
    </cofactor>
    <text evidence="11">Binds 1 zinc ion per subunit.</text>
</comment>
<keyword evidence="11" id="KW-0963">Cytoplasm</keyword>
<dbReference type="Pfam" id="PF01411">
    <property type="entry name" value="tRNA-synt_2c"/>
    <property type="match status" value="1"/>
</dbReference>
<dbReference type="PANTHER" id="PTHR11777:SF9">
    <property type="entry name" value="ALANINE--TRNA LIGASE, CYTOPLASMIC"/>
    <property type="match status" value="1"/>
</dbReference>
<feature type="domain" description="Alanyl-transfer RNA synthetases family profile" evidence="13">
    <location>
        <begin position="30"/>
        <end position="753"/>
    </location>
</feature>
<keyword evidence="7 11" id="KW-0067">ATP-binding</keyword>
<keyword evidence="9 11" id="KW-0648">Protein biosynthesis</keyword>
<keyword evidence="6 11" id="KW-0862">Zinc</keyword>
<evidence type="ECO:0000313" key="15">
    <source>
        <dbReference type="Proteomes" id="UP000032702"/>
    </source>
</evidence>
<dbReference type="GO" id="GO:0005524">
    <property type="term" value="F:ATP binding"/>
    <property type="evidence" value="ECO:0007669"/>
    <property type="project" value="UniProtKB-UniRule"/>
</dbReference>
<evidence type="ECO:0000256" key="3">
    <source>
        <dbReference type="ARBA" id="ARBA00022598"/>
    </source>
</evidence>
<dbReference type="FunFam" id="3.30.930.10:FF:000004">
    <property type="entry name" value="Alanine--tRNA ligase"/>
    <property type="match status" value="1"/>
</dbReference>
<dbReference type="InterPro" id="IPR050058">
    <property type="entry name" value="Ala-tRNA_ligase"/>
</dbReference>
<dbReference type="InterPro" id="IPR003156">
    <property type="entry name" value="DHHA1_dom"/>
</dbReference>
<evidence type="ECO:0000256" key="7">
    <source>
        <dbReference type="ARBA" id="ARBA00022840"/>
    </source>
</evidence>
<dbReference type="AlphaFoldDB" id="Q092L5"/>
<dbReference type="PRINTS" id="PR00980">
    <property type="entry name" value="TRNASYNTHALA"/>
</dbReference>
<dbReference type="Gene3D" id="3.30.980.10">
    <property type="entry name" value="Threonyl-trna Synthetase, Chain A, domain 2"/>
    <property type="match status" value="1"/>
</dbReference>
<evidence type="ECO:0000256" key="11">
    <source>
        <dbReference type="HAMAP-Rule" id="MF_00036"/>
    </source>
</evidence>
<dbReference type="InterPro" id="IPR045864">
    <property type="entry name" value="aa-tRNA-synth_II/BPL/LPL"/>
</dbReference>
<dbReference type="Pfam" id="PF07973">
    <property type="entry name" value="tRNA_SAD"/>
    <property type="match status" value="1"/>
</dbReference>
<dbReference type="Gene3D" id="6.10.250.550">
    <property type="match status" value="1"/>
</dbReference>
<dbReference type="FunFam" id="3.30.980.10:FF:000004">
    <property type="entry name" value="Alanine--tRNA ligase, cytoplasmic"/>
    <property type="match status" value="1"/>
</dbReference>
<keyword evidence="5 11" id="KW-0547">Nucleotide-binding</keyword>
<comment type="subcellular location">
    <subcellularLocation>
        <location evidence="11">Cytoplasm</location>
    </subcellularLocation>
</comment>
<dbReference type="SUPFAM" id="SSF101353">
    <property type="entry name" value="Putative anticodon-binding domain of alanyl-tRNA synthetase (AlaRS)"/>
    <property type="match status" value="1"/>
</dbReference>
<dbReference type="Gene3D" id="2.40.30.130">
    <property type="match status" value="1"/>
</dbReference>
<dbReference type="GO" id="GO:0008270">
    <property type="term" value="F:zinc ion binding"/>
    <property type="evidence" value="ECO:0007669"/>
    <property type="project" value="UniProtKB-UniRule"/>
</dbReference>
<sequence length="922" mass="101118">MHPAPPGIQGPRTPAKRALVAYTHTMPSALTASQIREAFLQFFEARGHRRVASSPLVPQNDPTLLFTNAGMVQFKDVFTGREKRDYSRATTSQKCVRAGGKHNDLDNVGYTARHHTFFEMLGNFSFGDYFKAEAIAYAWEFVTRTLGLPIERLAVTVFNGEQGVPWDAEAFELWAQQGVPRDRILKLGYKDNFWAMGDTGPCGPCSEIHYHQGDDIPCSEAAAGRPCQGVACDCDRWLEIWNLVFMQFERKEKDAPLIPLPKPSIDTGAGLERIASVVQGKRSNYDTDLFQGILGTVSELVGKPYTQEGGASMRVIADHSRAAAFLISDGVQPSNEGRGYVLRRIMRRAIRHGSLLGLEDVFFFKVVDRVIGLMSDAYPELREGRTFVLEVCRHEEETFRRTLDRGMKLIDEGIAKLKQAGETKLSGAEVFYLHGTYGFPWDLTQIILRERGFDADLDGFWKEMEKEADKNKFGGSGEKAISTVYQTLAERLGTSEFLGYEGEGHEGEGSVRAILKDGHEVGQASAGETVELVLDRTPFYGESGGQQGDTGQITGHGGKAVAQVTDVQRPVPGLIVHHVQVKEGTFQTGEMVQAGVDNQRRKSIRANHSATHLLHKALKMVLGDHVKQAGSVVAPDFLRFDFSHFSVPTPEQLEQVEDIVNTWVRENTEAQTRVMKLDEAKKSGAVAMFGEKYGETVRVVTVHPQSTELCGGTHVRRSGDIGLFKILSEGGIASGVRRITAVTGLGALQYLRETERELRKAADLLKTSPKELSKRVEATQKRVKELERKVEEVAVKAQTASNKDVLEQAREVNGMKVLAIRVDPADDKIYRGLADQLRDRIRSGVVAIGGEKDGKALILVAVTKDVVEKGISAGALVREMAKEVGGKGGGKADMAQAGGPDASKLPAALDKLYELTKGPGAA</sequence>
<feature type="binding site" evidence="11">
    <location>
        <position position="710"/>
    </location>
    <ligand>
        <name>Zn(2+)</name>
        <dbReference type="ChEBI" id="CHEBI:29105"/>
    </ligand>
</feature>
<dbReference type="Gene3D" id="3.10.310.40">
    <property type="match status" value="1"/>
</dbReference>
<dbReference type="GO" id="GO:0006419">
    <property type="term" value="P:alanyl-tRNA aminoacylation"/>
    <property type="evidence" value="ECO:0007669"/>
    <property type="project" value="UniProtKB-UniRule"/>
</dbReference>
<keyword evidence="10 11" id="KW-0030">Aminoacyl-tRNA synthetase</keyword>
<feature type="coiled-coil region" evidence="12">
    <location>
        <begin position="769"/>
        <end position="803"/>
    </location>
</feature>
<comment type="function">
    <text evidence="11">Catalyzes the attachment of alanine to tRNA(Ala) in a two-step reaction: alanine is first activated by ATP to form Ala-AMP and then transferred to the acceptor end of tRNA(Ala). Also edits incorrectly charged Ser-tRNA(Ala) and Gly-tRNA(Ala) via its editing domain.</text>
</comment>
<dbReference type="InterPro" id="IPR002318">
    <property type="entry name" value="Ala-tRNA-lgiase_IIc"/>
</dbReference>
<dbReference type="EC" id="6.1.1.7" evidence="11"/>
<dbReference type="FunFam" id="3.30.54.20:FF:000001">
    <property type="entry name" value="Alanine--tRNA ligase"/>
    <property type="match status" value="1"/>
</dbReference>
<dbReference type="GO" id="GO:0000049">
    <property type="term" value="F:tRNA binding"/>
    <property type="evidence" value="ECO:0007669"/>
    <property type="project" value="UniProtKB-KW"/>
</dbReference>
<dbReference type="Gene3D" id="3.30.54.20">
    <property type="match status" value="1"/>
</dbReference>
<comment type="caution">
    <text evidence="14">The sequence shown here is derived from an EMBL/GenBank/DDBJ whole genome shotgun (WGS) entry which is preliminary data.</text>
</comment>
<dbReference type="InterPro" id="IPR023033">
    <property type="entry name" value="Ala_tRNA_ligase_euk/bac"/>
</dbReference>
<dbReference type="NCBIfam" id="TIGR00344">
    <property type="entry name" value="alaS"/>
    <property type="match status" value="1"/>
</dbReference>
<evidence type="ECO:0000256" key="5">
    <source>
        <dbReference type="ARBA" id="ARBA00022741"/>
    </source>
</evidence>
<dbReference type="Gene3D" id="3.30.930.10">
    <property type="entry name" value="Bira Bifunctional Protein, Domain 2"/>
    <property type="match status" value="1"/>
</dbReference>
<evidence type="ECO:0000259" key="13">
    <source>
        <dbReference type="PROSITE" id="PS50860"/>
    </source>
</evidence>
<keyword evidence="2 11" id="KW-0820">tRNA-binding</keyword>
<feature type="binding site" evidence="11">
    <location>
        <position position="608"/>
    </location>
    <ligand>
        <name>Zn(2+)</name>
        <dbReference type="ChEBI" id="CHEBI:29105"/>
    </ligand>
</feature>
<keyword evidence="4 11" id="KW-0479">Metal-binding</keyword>
<dbReference type="InterPro" id="IPR018164">
    <property type="entry name" value="Ala-tRNA-synth_IIc_N"/>
</dbReference>
<evidence type="ECO:0000313" key="14">
    <source>
        <dbReference type="EMBL" id="EAU66666.1"/>
    </source>
</evidence>
<proteinExistence type="inferred from homology"/>
<dbReference type="InterPro" id="IPR012947">
    <property type="entry name" value="tRNA_SAD"/>
</dbReference>
<evidence type="ECO:0000256" key="8">
    <source>
        <dbReference type="ARBA" id="ARBA00022884"/>
    </source>
</evidence>
<evidence type="ECO:0000256" key="9">
    <source>
        <dbReference type="ARBA" id="ARBA00022917"/>
    </source>
</evidence>
<dbReference type="PANTHER" id="PTHR11777">
    <property type="entry name" value="ALANYL-TRNA SYNTHETASE"/>
    <property type="match status" value="1"/>
</dbReference>
<dbReference type="SUPFAM" id="SSF50447">
    <property type="entry name" value="Translation proteins"/>
    <property type="match status" value="1"/>
</dbReference>
<dbReference type="PATRIC" id="fig|378806.16.peg.5787"/>
<dbReference type="PROSITE" id="PS50860">
    <property type="entry name" value="AA_TRNA_LIGASE_II_ALA"/>
    <property type="match status" value="1"/>
</dbReference>
<evidence type="ECO:0000256" key="4">
    <source>
        <dbReference type="ARBA" id="ARBA00022723"/>
    </source>
</evidence>
<dbReference type="SUPFAM" id="SSF55681">
    <property type="entry name" value="Class II aaRS and biotin synthetases"/>
    <property type="match status" value="1"/>
</dbReference>
<dbReference type="EMBL" id="AAMD01000050">
    <property type="protein sequence ID" value="EAU66666.1"/>
    <property type="molecule type" value="Genomic_DNA"/>
</dbReference>
<dbReference type="InterPro" id="IPR018162">
    <property type="entry name" value="Ala-tRNA-ligase_IIc_anticod-bd"/>
</dbReference>
<dbReference type="SMART" id="SM00863">
    <property type="entry name" value="tRNA_SAD"/>
    <property type="match status" value="1"/>
</dbReference>
<gene>
    <name evidence="11 14" type="primary">alaS</name>
    <name evidence="14" type="ORF">STIAU_7842</name>
</gene>
<protein>
    <recommendedName>
        <fullName evidence="11">Alanine--tRNA ligase</fullName>
        <ecNumber evidence="11">6.1.1.7</ecNumber>
    </recommendedName>
    <alternativeName>
        <fullName evidence="11">Alanyl-tRNA synthetase</fullName>
        <shortName evidence="11">AlaRS</shortName>
    </alternativeName>
</protein>
<evidence type="ECO:0000256" key="10">
    <source>
        <dbReference type="ARBA" id="ARBA00023146"/>
    </source>
</evidence>
<keyword evidence="3 11" id="KW-0436">Ligase</keyword>
<name>Q092L5_STIAD</name>
<dbReference type="GO" id="GO:0002161">
    <property type="term" value="F:aminoacyl-tRNA deacylase activity"/>
    <property type="evidence" value="ECO:0007669"/>
    <property type="project" value="TreeGrafter"/>
</dbReference>
<dbReference type="FunFam" id="3.10.310.40:FF:000001">
    <property type="entry name" value="Alanine--tRNA ligase"/>
    <property type="match status" value="1"/>
</dbReference>
<comment type="catalytic activity">
    <reaction evidence="11">
        <text>tRNA(Ala) + L-alanine + ATP = L-alanyl-tRNA(Ala) + AMP + diphosphate</text>
        <dbReference type="Rhea" id="RHEA:12540"/>
        <dbReference type="Rhea" id="RHEA-COMP:9657"/>
        <dbReference type="Rhea" id="RHEA-COMP:9923"/>
        <dbReference type="ChEBI" id="CHEBI:30616"/>
        <dbReference type="ChEBI" id="CHEBI:33019"/>
        <dbReference type="ChEBI" id="CHEBI:57972"/>
        <dbReference type="ChEBI" id="CHEBI:78442"/>
        <dbReference type="ChEBI" id="CHEBI:78497"/>
        <dbReference type="ChEBI" id="CHEBI:456215"/>
        <dbReference type="EC" id="6.1.1.7"/>
    </reaction>
</comment>
<dbReference type="InterPro" id="IPR018165">
    <property type="entry name" value="Ala-tRNA-synth_IIc_core"/>
</dbReference>
<dbReference type="Pfam" id="PF02272">
    <property type="entry name" value="DHHA1"/>
    <property type="match status" value="1"/>
</dbReference>
<evidence type="ECO:0000256" key="12">
    <source>
        <dbReference type="SAM" id="Coils"/>
    </source>
</evidence>
<dbReference type="InterPro" id="IPR018163">
    <property type="entry name" value="Thr/Ala-tRNA-synth_IIc_edit"/>
</dbReference>
<feature type="binding site" evidence="11">
    <location>
        <position position="714"/>
    </location>
    <ligand>
        <name>Zn(2+)</name>
        <dbReference type="ChEBI" id="CHEBI:29105"/>
    </ligand>
</feature>
<comment type="similarity">
    <text evidence="1 11">Belongs to the class-II aminoacyl-tRNA synthetase family.</text>
</comment>
<keyword evidence="12" id="KW-0175">Coiled coil</keyword>
<dbReference type="CDD" id="cd00673">
    <property type="entry name" value="AlaRS_core"/>
    <property type="match status" value="1"/>
</dbReference>
<dbReference type="HAMAP" id="MF_00036_B">
    <property type="entry name" value="Ala_tRNA_synth_B"/>
    <property type="match status" value="1"/>
</dbReference>
<dbReference type="InterPro" id="IPR009000">
    <property type="entry name" value="Transl_B-barrel_sf"/>
</dbReference>
<organism evidence="14 15">
    <name type="scientific">Stigmatella aurantiaca (strain DW4/3-1)</name>
    <dbReference type="NCBI Taxonomy" id="378806"/>
    <lineage>
        <taxon>Bacteria</taxon>
        <taxon>Pseudomonadati</taxon>
        <taxon>Myxococcota</taxon>
        <taxon>Myxococcia</taxon>
        <taxon>Myxococcales</taxon>
        <taxon>Cystobacterineae</taxon>
        <taxon>Archangiaceae</taxon>
        <taxon>Stigmatella</taxon>
    </lineage>
</organism>
<dbReference type="SUPFAM" id="SSF55186">
    <property type="entry name" value="ThrRS/AlaRS common domain"/>
    <property type="match status" value="1"/>
</dbReference>
<accession>Q092L5</accession>
<dbReference type="GO" id="GO:0004813">
    <property type="term" value="F:alanine-tRNA ligase activity"/>
    <property type="evidence" value="ECO:0007669"/>
    <property type="project" value="UniProtKB-UniRule"/>
</dbReference>
<evidence type="ECO:0000256" key="6">
    <source>
        <dbReference type="ARBA" id="ARBA00022833"/>
    </source>
</evidence>
<evidence type="ECO:0000256" key="1">
    <source>
        <dbReference type="ARBA" id="ARBA00008226"/>
    </source>
</evidence>
<comment type="domain">
    <text evidence="11">Consists of three domains; the N-terminal catalytic domain, the editing domain and the C-terminal C-Ala domain. The editing domain removes incorrectly charged amino acids, while the C-Ala domain, along with tRNA(Ala), serves as a bridge to cooperatively bring together the editing and aminoacylation centers thus stimulating deacylation of misacylated tRNAs.</text>
</comment>
<evidence type="ECO:0000256" key="2">
    <source>
        <dbReference type="ARBA" id="ARBA00022555"/>
    </source>
</evidence>
<dbReference type="Proteomes" id="UP000032702">
    <property type="component" value="Unassembled WGS sequence"/>
</dbReference>
<dbReference type="GO" id="GO:0005829">
    <property type="term" value="C:cytosol"/>
    <property type="evidence" value="ECO:0007669"/>
    <property type="project" value="TreeGrafter"/>
</dbReference>
<keyword evidence="8 11" id="KW-0694">RNA-binding</keyword>
<reference evidence="14 15" key="1">
    <citation type="submission" date="2006-04" db="EMBL/GenBank/DDBJ databases">
        <authorList>
            <person name="Nierman W.C."/>
        </authorList>
    </citation>
    <scope>NUCLEOTIDE SEQUENCE [LARGE SCALE GENOMIC DNA]</scope>
    <source>
        <strain evidence="14 15">DW4/3-1</strain>
    </source>
</reference>
<feature type="binding site" evidence="11">
    <location>
        <position position="612"/>
    </location>
    <ligand>
        <name>Zn(2+)</name>
        <dbReference type="ChEBI" id="CHEBI:29105"/>
    </ligand>
</feature>
<dbReference type="GO" id="GO:0045892">
    <property type="term" value="P:negative regulation of DNA-templated transcription"/>
    <property type="evidence" value="ECO:0007669"/>
    <property type="project" value="TreeGrafter"/>
</dbReference>